<evidence type="ECO:0000313" key="2">
    <source>
        <dbReference type="Proteomes" id="UP000076825"/>
    </source>
</evidence>
<dbReference type="KEGG" id="btrm:SAMEA390648701782"/>
<evidence type="ECO:0000313" key="1">
    <source>
        <dbReference type="EMBL" id="SAI69417.1"/>
    </source>
</evidence>
<sequence>MFGFFRKKARPLDVAQEVQAEFVERVTAAAADFVAALPAELAAQMDFSPASLAGLDAVAERVRRGELALTPMQRVGMATYLYEVARRRHGGQYAVIDNDDPVVLVCGQPGVEVCLGAIGRIERLLDGRKIPMPTRLYAEFDSAIAAGLPKILR</sequence>
<dbReference type="GeneID" id="56590935"/>
<dbReference type="PATRIC" id="fig|123899.6.peg.1770"/>
<dbReference type="eggNOG" id="ENOG5033DTX">
    <property type="taxonomic scope" value="Bacteria"/>
</dbReference>
<name>A0A157SG66_9BORD</name>
<dbReference type="OrthoDB" id="8850210at2"/>
<reference evidence="1 2" key="1">
    <citation type="submission" date="2016-04" db="EMBL/GenBank/DDBJ databases">
        <authorList>
            <consortium name="Pathogen Informatics"/>
        </authorList>
    </citation>
    <scope>NUCLEOTIDE SEQUENCE [LARGE SCALE GENOMIC DNA]</scope>
    <source>
        <strain evidence="1 2">H044680328</strain>
    </source>
</reference>
<gene>
    <name evidence="1" type="ORF">SAMEA3906487_01782</name>
</gene>
<organism evidence="1 2">
    <name type="scientific">Bordetella trematum</name>
    <dbReference type="NCBI Taxonomy" id="123899"/>
    <lineage>
        <taxon>Bacteria</taxon>
        <taxon>Pseudomonadati</taxon>
        <taxon>Pseudomonadota</taxon>
        <taxon>Betaproteobacteria</taxon>
        <taxon>Burkholderiales</taxon>
        <taxon>Alcaligenaceae</taxon>
        <taxon>Bordetella</taxon>
    </lineage>
</organism>
<dbReference type="RefSeq" id="WP_063491816.1">
    <property type="nucleotide sequence ID" value="NZ_CP016340.1"/>
</dbReference>
<dbReference type="Proteomes" id="UP000076825">
    <property type="component" value="Chromosome 1"/>
</dbReference>
<proteinExistence type="predicted"/>
<dbReference type="EMBL" id="LT546645">
    <property type="protein sequence ID" value="SAI69417.1"/>
    <property type="molecule type" value="Genomic_DNA"/>
</dbReference>
<dbReference type="STRING" id="123899.SAMEA3906487_01782"/>
<keyword evidence="2" id="KW-1185">Reference proteome</keyword>
<accession>A0A157SG66</accession>
<dbReference type="AlphaFoldDB" id="A0A157SG66"/>
<protein>
    <submittedName>
        <fullName evidence="1">Uncharacterized protein</fullName>
    </submittedName>
</protein>